<evidence type="ECO:0000256" key="6">
    <source>
        <dbReference type="ARBA" id="ARBA00023008"/>
    </source>
</evidence>
<evidence type="ECO:0000259" key="9">
    <source>
        <dbReference type="PROSITE" id="PS00498"/>
    </source>
</evidence>
<feature type="region of interest" description="Disordered" evidence="8">
    <location>
        <begin position="936"/>
        <end position="973"/>
    </location>
</feature>
<dbReference type="SUPFAM" id="SSF48056">
    <property type="entry name" value="Di-copper centre-containing domain"/>
    <property type="match status" value="2"/>
</dbReference>
<proteinExistence type="inferred from homology"/>
<dbReference type="PANTHER" id="PTHR11474">
    <property type="entry name" value="TYROSINASE FAMILY MEMBER"/>
    <property type="match status" value="1"/>
</dbReference>
<dbReference type="GO" id="GO:0046872">
    <property type="term" value="F:metal ion binding"/>
    <property type="evidence" value="ECO:0007669"/>
    <property type="project" value="UniProtKB-KW"/>
</dbReference>
<feature type="compositionally biased region" description="Polar residues" evidence="8">
    <location>
        <begin position="898"/>
        <end position="909"/>
    </location>
</feature>
<feature type="compositionally biased region" description="Low complexity" evidence="8">
    <location>
        <begin position="8"/>
        <end position="21"/>
    </location>
</feature>
<dbReference type="Pfam" id="PF12142">
    <property type="entry name" value="PPO1_DWL"/>
    <property type="match status" value="2"/>
</dbReference>
<feature type="domain" description="Tyrosinase copper-binding" evidence="9">
    <location>
        <begin position="1358"/>
        <end position="1369"/>
    </location>
</feature>
<evidence type="ECO:0000256" key="4">
    <source>
        <dbReference type="ARBA" id="ARBA00022784"/>
    </source>
</evidence>
<dbReference type="PANTHER" id="PTHR11474:SF86">
    <property type="entry name" value="TYROSINASE COPPER-BINDING DOMAIN-CONTAINING PROTEIN"/>
    <property type="match status" value="1"/>
</dbReference>
<feature type="compositionally biased region" description="Low complexity" evidence="8">
    <location>
        <begin position="938"/>
        <end position="953"/>
    </location>
</feature>
<dbReference type="Pfam" id="PF12143">
    <property type="entry name" value="PPO1_KFDV"/>
    <property type="match status" value="2"/>
</dbReference>
<evidence type="ECO:0000256" key="2">
    <source>
        <dbReference type="ARBA" id="ARBA00009928"/>
    </source>
</evidence>
<evidence type="ECO:0000256" key="8">
    <source>
        <dbReference type="SAM" id="MobiDB-lite"/>
    </source>
</evidence>
<reference evidence="10" key="1">
    <citation type="submission" date="2020-07" db="EMBL/GenBank/DDBJ databases">
        <title>Genome sequence and genetic diversity analysis of an under-domesticated orphan crop, white fonio (Digitaria exilis).</title>
        <authorList>
            <person name="Bennetzen J.L."/>
            <person name="Chen S."/>
            <person name="Ma X."/>
            <person name="Wang X."/>
            <person name="Yssel A.E.J."/>
            <person name="Chaluvadi S.R."/>
            <person name="Johnson M."/>
            <person name="Gangashetty P."/>
            <person name="Hamidou F."/>
            <person name="Sanogo M.D."/>
            <person name="Zwaenepoel A."/>
            <person name="Wallace J."/>
            <person name="Van De Peer Y."/>
            <person name="Van Deynze A."/>
        </authorList>
    </citation>
    <scope>NUCLEOTIDE SEQUENCE</scope>
    <source>
        <tissue evidence="10">Leaves</tissue>
    </source>
</reference>
<dbReference type="EMBL" id="JACEFO010000338">
    <property type="protein sequence ID" value="KAF8775050.1"/>
    <property type="molecule type" value="Genomic_DNA"/>
</dbReference>
<dbReference type="OrthoDB" id="6132182at2759"/>
<dbReference type="Proteomes" id="UP000636709">
    <property type="component" value="Unassembled WGS sequence"/>
</dbReference>
<dbReference type="InterPro" id="IPR002227">
    <property type="entry name" value="Tyrosinase_Cu-bd"/>
</dbReference>
<keyword evidence="3" id="KW-0479">Metal-binding</keyword>
<dbReference type="InterPro" id="IPR022739">
    <property type="entry name" value="Polyphenol_oxidase_cen"/>
</dbReference>
<sequence length="1585" mass="173450">MASSCIHPLTTSTPPSACPPSNNKLTTNLRRRHATSSCRATAAAGDDDHRPLWLPRRDIVLGGVAAGLTGYYPNLAAAALDTTTMDSCPRGDKIGRRVHGPKQGFPMPTLTIFPHRRLLWPRDTCPPAGPPPLSRAAIHQAYCDGHYRYNPEKMNAPFDVHNSWIFAPWHRMAGSGARPERRPPGGPAGEGPNKYMSRCLFHTRPRTNVDQRRRQRHGIVMIALVHTLILSSRLLNISSAGPVGDDTFALPYWNWDSPAGMTIPAIFTNPGEDNNNPLYDRERNQDHLNKLVHLDRTDQSDPITFNNSTSSSNDAKYEAEVFRNLCLVYQQQIRLGKDARAFLGEKLCVEKMVQDTTNSQGTLESMAHTAMHIWTGRSGPPPGAACCSGDNDGFLDHAGAFSCKNDMGFLGTAGRDPIFYSHHANVDRMWHIWSTVQGNKGFDDDTWLDASFDFYDNYDKPQLVRVKFRDVLDTRNLGYTYDAESEKDLPWMKCELKSLVPRGGSGGRRPPSPEKNPVFPVTLRKNEVVEVAGVTVPAARRPARRQRLLVMEGIEYDPTVENKFDVAINVPRGDALKVGPQYTEYAGCFAVVPSSKEGGGTLKGKIALCIDDVLVDIGAAGASTVDVVIVPRTEAKIKLNATRSTPPRRWQRPYVRSRGLKSMGPTACRSGAVANGSSRGERGRHRISWLPAQPHQPKRRGGEGAAPPPPSFVTVVALRCHSERWLETKPATTSMLPSHCNMPNSQPYPNPTCRLLPLPLFSAPIRLRLLQPRRHRCCPPAFAFSSASVVAAVLLYLRRRRPPLSPPLPASSAAHPCQAEGSLCLVKARVRMARPEEEEGQEAAAQLHPPAARDATADLEAAAGYLIRVVSRPTRINTLIRAPNGGSRAEQQQHTRAEQASTTSPVQSSLLARADNRLALSSLTLAAEHELVASPCQRLGPRGSSSLPGSAAGDEGRSRAPPSSSQGKTPCAPRAHRIPAAAAAAAAASRRVVHRGGTVVDSVDERDDDLGTDAAGPLHRLDGTLRCMPTIQVQQARHRDDVSRLLWLPRRDVLAGMGGAAAGLLAGYPGLASSAAVDTTTLGENCPMGDKVNDKVPESTVKRVRRPVHLLTLDEQEKYKEAVRKMRALPSSNPLSFTAQAAIHQAYCDKHYMYDPSSSSKSNKPTTFDVHNSWLFAPWHRMYIYFYEKALGDLIGDDTFGLPYWSWDTPAGMVVPAIFKDDDSDDNPLHDGNRNPDHLDTLVHLDRGDTSELIPFDATSQDPEYKAGVFRNLCVVYQQQVRLGTDAPAFLGSEFCTQSTGTQGTLESMAHTAMHVWAGRSGPPPGSSCSADTGGFLDHDGEYSCKNDMGNLGSAGRDPLFYSHHSNVDRMWHLWSTVLGNKGFDDDTWLDASFDFYDNYKNPQLVRIKFRDVLDTRNLGYTYDAESEKDLPWMKCQLTSLVPRGSARKPSSPEKKPAFPVTLRKNQVVVVLAVAVPPPEKKKKRLLVIEGIEYDPMAENEFDVAINVPRADALRVGSEYTEYAGNFAVVPSSKVGGGTVKGKIALCIDGVLKDIGAAGASTVDVVIVPRTEAQIKLNLEPTIQA</sequence>
<dbReference type="InterPro" id="IPR022740">
    <property type="entry name" value="Polyphenol_oxidase_C"/>
</dbReference>
<keyword evidence="6" id="KW-0186">Copper</keyword>
<dbReference type="Gene3D" id="1.10.1280.10">
    <property type="entry name" value="Di-copper center containing domain from catechol oxidase"/>
    <property type="match status" value="3"/>
</dbReference>
<feature type="region of interest" description="Disordered" evidence="8">
    <location>
        <begin position="880"/>
        <end position="909"/>
    </location>
</feature>
<evidence type="ECO:0000313" key="10">
    <source>
        <dbReference type="EMBL" id="KAF8775050.1"/>
    </source>
</evidence>
<keyword evidence="5" id="KW-0560">Oxidoreductase</keyword>
<feature type="domain" description="Tyrosinase copper-binding" evidence="9">
    <location>
        <begin position="416"/>
        <end position="427"/>
    </location>
</feature>
<keyword evidence="7" id="KW-1015">Disulfide bond</keyword>
<evidence type="ECO:0000256" key="7">
    <source>
        <dbReference type="ARBA" id="ARBA00023157"/>
    </source>
</evidence>
<keyword evidence="4" id="KW-0883">Thioether bond</keyword>
<feature type="region of interest" description="Disordered" evidence="8">
    <location>
        <begin position="665"/>
        <end position="709"/>
    </location>
</feature>
<gene>
    <name evidence="10" type="ORF">HU200_005102</name>
</gene>
<dbReference type="InterPro" id="IPR050316">
    <property type="entry name" value="Tyrosinase/Hemocyanin"/>
</dbReference>
<feature type="region of interest" description="Disordered" evidence="8">
    <location>
        <begin position="1"/>
        <end position="46"/>
    </location>
</feature>
<dbReference type="InterPro" id="IPR008922">
    <property type="entry name" value="Di-copper_centre_dom_sf"/>
</dbReference>
<dbReference type="GO" id="GO:0004097">
    <property type="term" value="F:catechol oxidase activity"/>
    <property type="evidence" value="ECO:0007669"/>
    <property type="project" value="InterPro"/>
</dbReference>
<evidence type="ECO:0000256" key="1">
    <source>
        <dbReference type="ARBA" id="ARBA00001973"/>
    </source>
</evidence>
<evidence type="ECO:0000256" key="3">
    <source>
        <dbReference type="ARBA" id="ARBA00022723"/>
    </source>
</evidence>
<comment type="cofactor">
    <cofactor evidence="1">
        <name>Cu(2+)</name>
        <dbReference type="ChEBI" id="CHEBI:29036"/>
    </cofactor>
</comment>
<evidence type="ECO:0000256" key="5">
    <source>
        <dbReference type="ARBA" id="ARBA00023002"/>
    </source>
</evidence>
<keyword evidence="11" id="KW-1185">Reference proteome</keyword>
<organism evidence="10 11">
    <name type="scientific">Digitaria exilis</name>
    <dbReference type="NCBI Taxonomy" id="1010633"/>
    <lineage>
        <taxon>Eukaryota</taxon>
        <taxon>Viridiplantae</taxon>
        <taxon>Streptophyta</taxon>
        <taxon>Embryophyta</taxon>
        <taxon>Tracheophyta</taxon>
        <taxon>Spermatophyta</taxon>
        <taxon>Magnoliopsida</taxon>
        <taxon>Liliopsida</taxon>
        <taxon>Poales</taxon>
        <taxon>Poaceae</taxon>
        <taxon>PACMAD clade</taxon>
        <taxon>Panicoideae</taxon>
        <taxon>Panicodae</taxon>
        <taxon>Paniceae</taxon>
        <taxon>Anthephorinae</taxon>
        <taxon>Digitaria</taxon>
    </lineage>
</organism>
<protein>
    <recommendedName>
        <fullName evidence="9">Tyrosinase copper-binding domain-containing protein</fullName>
    </recommendedName>
</protein>
<dbReference type="PROSITE" id="PS00210">
    <property type="entry name" value="HEMOCYANIN_2"/>
    <property type="match status" value="1"/>
</dbReference>
<accession>A0A835FTU2</accession>
<comment type="similarity">
    <text evidence="2">Belongs to the tyrosinase family.</text>
</comment>
<name>A0A835FTU2_9POAL</name>
<evidence type="ECO:0000313" key="11">
    <source>
        <dbReference type="Proteomes" id="UP000636709"/>
    </source>
</evidence>
<dbReference type="InterPro" id="IPR013788">
    <property type="entry name" value="Hemocyanin/hexamerin"/>
</dbReference>
<dbReference type="PRINTS" id="PR00092">
    <property type="entry name" value="TYROSINASE"/>
</dbReference>
<dbReference type="PROSITE" id="PS00498">
    <property type="entry name" value="TYROSINASE_2"/>
    <property type="match status" value="2"/>
</dbReference>
<comment type="caution">
    <text evidence="10">The sequence shown here is derived from an EMBL/GenBank/DDBJ whole genome shotgun (WGS) entry which is preliminary data.</text>
</comment>
<dbReference type="Pfam" id="PF00264">
    <property type="entry name" value="Tyrosinase"/>
    <property type="match status" value="2"/>
</dbReference>